<keyword evidence="4" id="KW-1185">Reference proteome</keyword>
<dbReference type="Proteomes" id="UP000605148">
    <property type="component" value="Unassembled WGS sequence"/>
</dbReference>
<dbReference type="FunFam" id="3.30.70.270:FF:000001">
    <property type="entry name" value="Diguanylate cyclase domain protein"/>
    <property type="match status" value="1"/>
</dbReference>
<evidence type="ECO:0000259" key="2">
    <source>
        <dbReference type="PROSITE" id="PS50887"/>
    </source>
</evidence>
<dbReference type="SUPFAM" id="SSF55073">
    <property type="entry name" value="Nucleotide cyclase"/>
    <property type="match status" value="1"/>
</dbReference>
<dbReference type="InterPro" id="IPR000160">
    <property type="entry name" value="GGDEF_dom"/>
</dbReference>
<dbReference type="Gene3D" id="3.30.70.270">
    <property type="match status" value="1"/>
</dbReference>
<dbReference type="NCBIfam" id="TIGR00254">
    <property type="entry name" value="GGDEF"/>
    <property type="match status" value="1"/>
</dbReference>
<evidence type="ECO:0000313" key="3">
    <source>
        <dbReference type="EMBL" id="GGB54843.1"/>
    </source>
</evidence>
<feature type="transmembrane region" description="Helical" evidence="1">
    <location>
        <begin position="12"/>
        <end position="31"/>
    </location>
</feature>
<keyword evidence="1" id="KW-0472">Membrane</keyword>
<dbReference type="InterPro" id="IPR043128">
    <property type="entry name" value="Rev_trsase/Diguanyl_cyclase"/>
</dbReference>
<feature type="domain" description="GGDEF" evidence="2">
    <location>
        <begin position="258"/>
        <end position="390"/>
    </location>
</feature>
<dbReference type="AlphaFoldDB" id="A0A916TMC9"/>
<dbReference type="CDD" id="cd01949">
    <property type="entry name" value="GGDEF"/>
    <property type="match status" value="1"/>
</dbReference>
<dbReference type="PROSITE" id="PS50887">
    <property type="entry name" value="GGDEF"/>
    <property type="match status" value="1"/>
</dbReference>
<dbReference type="PANTHER" id="PTHR46663">
    <property type="entry name" value="DIGUANYLATE CYCLASE DGCT-RELATED"/>
    <property type="match status" value="1"/>
</dbReference>
<dbReference type="RefSeq" id="WP_150497123.1">
    <property type="nucleotide sequence ID" value="NZ_BMFA01000008.1"/>
</dbReference>
<keyword evidence="1" id="KW-0812">Transmembrane</keyword>
<proteinExistence type="predicted"/>
<feature type="transmembrane region" description="Helical" evidence="1">
    <location>
        <begin position="192"/>
        <end position="213"/>
    </location>
</feature>
<sequence>MLHVLNTVWSRVGWLCLCVTIVSGLGVAGLWKAVDTLLDHEIETAIQEHASARAYTWSRQFFRTVTNSAEIFRTRTVAQDEIQRFQDSLSISEVVRFRLYTPEGETVHLFGDAIFAHDMMDPELAKAVFLSGEHITRIHRNTGVTALPALPATYVRTMIPATTLGGERIGAIEAYIDTTALEATLEKAFARATAYLIAGTVIVMALPGAAFFWRNTQTMKKDRELLELSRYDQLTGVLNRNSVSERLDLLFSQGHARKRLGLLFVDLDYFKQVNDSHGHHVGDLLLAHVADILKAHIRSKDDIVARYGGDEFLVLLPGIDAAELMAVSHRILRAANAPVRLDGVQLTPSLSIGAYVAGASDTQRAALHRADLAVYAAKANGRDQVVAYGPDLEHKRKMADAV</sequence>
<dbReference type="Pfam" id="PF00990">
    <property type="entry name" value="GGDEF"/>
    <property type="match status" value="1"/>
</dbReference>
<name>A0A916TMC9_9HYPH</name>
<accession>A0A916TMC9</accession>
<evidence type="ECO:0000313" key="4">
    <source>
        <dbReference type="Proteomes" id="UP000605148"/>
    </source>
</evidence>
<dbReference type="InterPro" id="IPR052163">
    <property type="entry name" value="DGC-Regulatory_Protein"/>
</dbReference>
<dbReference type="EMBL" id="BMFA01000008">
    <property type="protein sequence ID" value="GGB54843.1"/>
    <property type="molecule type" value="Genomic_DNA"/>
</dbReference>
<gene>
    <name evidence="3" type="ORF">GCM10011316_28650</name>
</gene>
<protein>
    <submittedName>
        <fullName evidence="3">GGDEF domain-containing protein</fullName>
    </submittedName>
</protein>
<reference evidence="3" key="1">
    <citation type="journal article" date="2014" name="Int. J. Syst. Evol. Microbiol.">
        <title>Complete genome sequence of Corynebacterium casei LMG S-19264T (=DSM 44701T), isolated from a smear-ripened cheese.</title>
        <authorList>
            <consortium name="US DOE Joint Genome Institute (JGI-PGF)"/>
            <person name="Walter F."/>
            <person name="Albersmeier A."/>
            <person name="Kalinowski J."/>
            <person name="Ruckert C."/>
        </authorList>
    </citation>
    <scope>NUCLEOTIDE SEQUENCE</scope>
    <source>
        <strain evidence="3">CGMCC 1.12426</strain>
    </source>
</reference>
<reference evidence="3" key="2">
    <citation type="submission" date="2020-09" db="EMBL/GenBank/DDBJ databases">
        <authorList>
            <person name="Sun Q."/>
            <person name="Zhou Y."/>
        </authorList>
    </citation>
    <scope>NUCLEOTIDE SEQUENCE</scope>
    <source>
        <strain evidence="3">CGMCC 1.12426</strain>
    </source>
</reference>
<organism evidence="3 4">
    <name type="scientific">Roseibium aquae</name>
    <dbReference type="NCBI Taxonomy" id="1323746"/>
    <lineage>
        <taxon>Bacteria</taxon>
        <taxon>Pseudomonadati</taxon>
        <taxon>Pseudomonadota</taxon>
        <taxon>Alphaproteobacteria</taxon>
        <taxon>Hyphomicrobiales</taxon>
        <taxon>Stappiaceae</taxon>
        <taxon>Roseibium</taxon>
    </lineage>
</organism>
<dbReference type="SMART" id="SM00267">
    <property type="entry name" value="GGDEF"/>
    <property type="match status" value="1"/>
</dbReference>
<comment type="caution">
    <text evidence="3">The sequence shown here is derived from an EMBL/GenBank/DDBJ whole genome shotgun (WGS) entry which is preliminary data.</text>
</comment>
<evidence type="ECO:0000256" key="1">
    <source>
        <dbReference type="SAM" id="Phobius"/>
    </source>
</evidence>
<keyword evidence="1" id="KW-1133">Transmembrane helix</keyword>
<dbReference type="OrthoDB" id="9812260at2"/>
<dbReference type="PANTHER" id="PTHR46663:SF2">
    <property type="entry name" value="GGDEF DOMAIN-CONTAINING PROTEIN"/>
    <property type="match status" value="1"/>
</dbReference>
<dbReference type="GO" id="GO:0003824">
    <property type="term" value="F:catalytic activity"/>
    <property type="evidence" value="ECO:0007669"/>
    <property type="project" value="UniProtKB-ARBA"/>
</dbReference>
<dbReference type="InterPro" id="IPR029787">
    <property type="entry name" value="Nucleotide_cyclase"/>
</dbReference>